<dbReference type="Proteomes" id="UP001209694">
    <property type="component" value="Unassembled WGS sequence"/>
</dbReference>
<evidence type="ECO:0000313" key="2">
    <source>
        <dbReference type="Proteomes" id="UP001209694"/>
    </source>
</evidence>
<comment type="caution">
    <text evidence="1">The sequence shown here is derived from an EMBL/GenBank/DDBJ whole genome shotgun (WGS) entry which is preliminary data.</text>
</comment>
<sequence length="167" mass="20033">MNLKEYLKTLENKKVKKQLDEILDQFKAQPVGQGYIDIIVKREYIEDFIIKLSSKGFLINALSWWLYLELNEFSKYGYGGPKSKFYSGWYSELPHDFDELNNEEIERYLISMDYNGISYINQHFSNVIFSKETIQYYDSHILKFETDLNLTPGFWIYTPDNWRNSKQ</sequence>
<gene>
    <name evidence="1" type="ORF">ND810_18610</name>
</gene>
<dbReference type="RefSeq" id="WP_265356605.1">
    <property type="nucleotide sequence ID" value="NZ_JAMQPS010000014.1"/>
</dbReference>
<dbReference type="AlphaFoldDB" id="A0AAW5VBL7"/>
<proteinExistence type="predicted"/>
<evidence type="ECO:0008006" key="3">
    <source>
        <dbReference type="Google" id="ProtNLM"/>
    </source>
</evidence>
<organism evidence="1 2">
    <name type="scientific">Leptospira levettii</name>
    <dbReference type="NCBI Taxonomy" id="2023178"/>
    <lineage>
        <taxon>Bacteria</taxon>
        <taxon>Pseudomonadati</taxon>
        <taxon>Spirochaetota</taxon>
        <taxon>Spirochaetia</taxon>
        <taxon>Leptospirales</taxon>
        <taxon>Leptospiraceae</taxon>
        <taxon>Leptospira</taxon>
    </lineage>
</organism>
<reference evidence="1" key="1">
    <citation type="submission" date="2022-06" db="EMBL/GenBank/DDBJ databases">
        <title>Leptospira isolates from biofilms formed at urban environments.</title>
        <authorList>
            <person name="Ribeiro P.S."/>
            <person name="Sousa T."/>
            <person name="Carvalho N."/>
            <person name="Aburjaile F."/>
            <person name="Neves F."/>
            <person name="Oliveira D."/>
            <person name="Blanco L."/>
            <person name="Lima J."/>
            <person name="Costa F."/>
            <person name="Brenig B."/>
            <person name="Soares S."/>
            <person name="Ramos R."/>
            <person name="Goes-Neto A."/>
            <person name="Matiuzzi M."/>
            <person name="Azevedo V."/>
            <person name="Ristow P."/>
        </authorList>
    </citation>
    <scope>NUCLEOTIDE SEQUENCE</scope>
    <source>
        <strain evidence="1">VSF7</strain>
    </source>
</reference>
<dbReference type="EMBL" id="JAMQQD010000012">
    <property type="protein sequence ID" value="MCW7517186.1"/>
    <property type="molecule type" value="Genomic_DNA"/>
</dbReference>
<protein>
    <recommendedName>
        <fullName evidence="3">DUF4274 domain-containing protein</fullName>
    </recommendedName>
</protein>
<name>A0AAW5VBL7_9LEPT</name>
<accession>A0AAW5VBL7</accession>
<evidence type="ECO:0000313" key="1">
    <source>
        <dbReference type="EMBL" id="MCW7517186.1"/>
    </source>
</evidence>